<feature type="region of interest" description="Disordered" evidence="1">
    <location>
        <begin position="1"/>
        <end position="20"/>
    </location>
</feature>
<comment type="caution">
    <text evidence="2">The sequence shown here is derived from an EMBL/GenBank/DDBJ whole genome shotgun (WGS) entry which is preliminary data.</text>
</comment>
<gene>
    <name evidence="2" type="ORF">QYF61_011675</name>
</gene>
<evidence type="ECO:0000313" key="3">
    <source>
        <dbReference type="Proteomes" id="UP001333110"/>
    </source>
</evidence>
<dbReference type="EMBL" id="JAUNZN010000001">
    <property type="protein sequence ID" value="KAK4830537.1"/>
    <property type="molecule type" value="Genomic_DNA"/>
</dbReference>
<organism evidence="2 3">
    <name type="scientific">Mycteria americana</name>
    <name type="common">Wood stork</name>
    <dbReference type="NCBI Taxonomy" id="33587"/>
    <lineage>
        <taxon>Eukaryota</taxon>
        <taxon>Metazoa</taxon>
        <taxon>Chordata</taxon>
        <taxon>Craniata</taxon>
        <taxon>Vertebrata</taxon>
        <taxon>Euteleostomi</taxon>
        <taxon>Archelosauria</taxon>
        <taxon>Archosauria</taxon>
        <taxon>Dinosauria</taxon>
        <taxon>Saurischia</taxon>
        <taxon>Theropoda</taxon>
        <taxon>Coelurosauria</taxon>
        <taxon>Aves</taxon>
        <taxon>Neognathae</taxon>
        <taxon>Neoaves</taxon>
        <taxon>Aequornithes</taxon>
        <taxon>Ciconiiformes</taxon>
        <taxon>Ciconiidae</taxon>
        <taxon>Mycteria</taxon>
    </lineage>
</organism>
<dbReference type="Proteomes" id="UP001333110">
    <property type="component" value="Unassembled WGS sequence"/>
</dbReference>
<evidence type="ECO:0000256" key="1">
    <source>
        <dbReference type="SAM" id="MobiDB-lite"/>
    </source>
</evidence>
<proteinExistence type="predicted"/>
<dbReference type="AlphaFoldDB" id="A0AAN7S736"/>
<protein>
    <submittedName>
        <fullName evidence="2">Uncharacterized protein</fullName>
    </submittedName>
</protein>
<name>A0AAN7S736_MYCAM</name>
<keyword evidence="3" id="KW-1185">Reference proteome</keyword>
<evidence type="ECO:0000313" key="2">
    <source>
        <dbReference type="EMBL" id="KAK4830537.1"/>
    </source>
</evidence>
<sequence>MIALPKTASNHHITHQSFSVREQEVQRGTFPRWLTHQLRQEVICHTLQEPPGLGVMAMAEEGTRLLFVPKHTAMRLRRDRKDGKEAGTEERGKQHSGYCCKKLSSSETMMDQLVMEVLPLCHCQPGWRELPDAAVLAQVQAQIWELMHRLEAGELFLRDHQQLLLLCTQRLEEGYLRKKKTLQLPQTSSRLLSGAEQAGNGKFIES</sequence>
<reference evidence="2 3" key="1">
    <citation type="journal article" date="2023" name="J. Hered.">
        <title>Chromosome-level genome of the wood stork (Mycteria americana) provides insight into avian chromosome evolution.</title>
        <authorList>
            <person name="Flamio R. Jr."/>
            <person name="Ramstad K.M."/>
        </authorList>
    </citation>
    <scope>NUCLEOTIDE SEQUENCE [LARGE SCALE GENOMIC DNA]</scope>
    <source>
        <strain evidence="2">JAX WOST 10</strain>
    </source>
</reference>
<accession>A0AAN7S736</accession>
<feature type="compositionally biased region" description="Polar residues" evidence="1">
    <location>
        <begin position="7"/>
        <end position="20"/>
    </location>
</feature>